<dbReference type="EMBL" id="DS113510">
    <property type="protein sequence ID" value="EAY03269.1"/>
    <property type="molecule type" value="Genomic_DNA"/>
</dbReference>
<name>A2EVQ9_TRIV3</name>
<feature type="domain" description="Small-subunit processome Utp12" evidence="1">
    <location>
        <begin position="20"/>
        <end position="110"/>
    </location>
</feature>
<reference evidence="2" key="2">
    <citation type="journal article" date="2007" name="Science">
        <title>Draft genome sequence of the sexually transmitted pathogen Trichomonas vaginalis.</title>
        <authorList>
            <person name="Carlton J.M."/>
            <person name="Hirt R.P."/>
            <person name="Silva J.C."/>
            <person name="Delcher A.L."/>
            <person name="Schatz M."/>
            <person name="Zhao Q."/>
            <person name="Wortman J.R."/>
            <person name="Bidwell S.L."/>
            <person name="Alsmark U.C.M."/>
            <person name="Besteiro S."/>
            <person name="Sicheritz-Ponten T."/>
            <person name="Noel C.J."/>
            <person name="Dacks J.B."/>
            <person name="Foster P.G."/>
            <person name="Simillion C."/>
            <person name="Van de Peer Y."/>
            <person name="Miranda-Saavedra D."/>
            <person name="Barton G.J."/>
            <person name="Westrop G.D."/>
            <person name="Mueller S."/>
            <person name="Dessi D."/>
            <person name="Fiori P.L."/>
            <person name="Ren Q."/>
            <person name="Paulsen I."/>
            <person name="Zhang H."/>
            <person name="Bastida-Corcuera F.D."/>
            <person name="Simoes-Barbosa A."/>
            <person name="Brown M.T."/>
            <person name="Hayes R.D."/>
            <person name="Mukherjee M."/>
            <person name="Okumura C.Y."/>
            <person name="Schneider R."/>
            <person name="Smith A.J."/>
            <person name="Vanacova S."/>
            <person name="Villalvazo M."/>
            <person name="Haas B.J."/>
            <person name="Pertea M."/>
            <person name="Feldblyum T.V."/>
            <person name="Utterback T.R."/>
            <person name="Shu C.L."/>
            <person name="Osoegawa K."/>
            <person name="de Jong P.J."/>
            <person name="Hrdy I."/>
            <person name="Horvathova L."/>
            <person name="Zubacova Z."/>
            <person name="Dolezal P."/>
            <person name="Malik S.B."/>
            <person name="Logsdon J.M. Jr."/>
            <person name="Henze K."/>
            <person name="Gupta A."/>
            <person name="Wang C.C."/>
            <person name="Dunne R.L."/>
            <person name="Upcroft J.A."/>
            <person name="Upcroft P."/>
            <person name="White O."/>
            <person name="Salzberg S.L."/>
            <person name="Tang P."/>
            <person name="Chiu C.-H."/>
            <person name="Lee Y.-S."/>
            <person name="Embley T.M."/>
            <person name="Coombs G.H."/>
            <person name="Mottram J.C."/>
            <person name="Tachezy J."/>
            <person name="Fraser-Liggett C.M."/>
            <person name="Johnson P.J."/>
        </authorList>
    </citation>
    <scope>NUCLEOTIDE SEQUENCE [LARGE SCALE GENOMIC DNA]</scope>
    <source>
        <strain evidence="2">G3</strain>
    </source>
</reference>
<dbReference type="KEGG" id="tva:4761111"/>
<sequence length="146" mass="16707">MTENTKVSPKLLEQALKSCDEALIRFVLDKTVEDQIPAYIQPIPPNLLATFLRSFNKFLISEPQYLKTILPWIENLIEIHQLSIAASGECQRKLSELQHTLKQRTQQIGQFVEAYAVTQFVLHEREGQGVGLPINDEDMQSLNEDE</sequence>
<evidence type="ECO:0000313" key="3">
    <source>
        <dbReference type="Proteomes" id="UP000001542"/>
    </source>
</evidence>
<gene>
    <name evidence="2" type="ORF">TVAG_299320</name>
</gene>
<dbReference type="InParanoid" id="A2EVQ9"/>
<dbReference type="VEuPathDB" id="TrichDB:TVAG_299320"/>
<dbReference type="VEuPathDB" id="TrichDB:TVAGG3_0414290"/>
<dbReference type="InterPro" id="IPR007148">
    <property type="entry name" value="SSU_processome_Utp12"/>
</dbReference>
<proteinExistence type="predicted"/>
<accession>A2EVQ9</accession>
<dbReference type="OrthoDB" id="10262220at2759"/>
<evidence type="ECO:0000259" key="1">
    <source>
        <dbReference type="Pfam" id="PF04003"/>
    </source>
</evidence>
<dbReference type="SMR" id="A2EVQ9"/>
<dbReference type="RefSeq" id="XP_001315492.1">
    <property type="nucleotide sequence ID" value="XM_001315457.1"/>
</dbReference>
<dbReference type="AlphaFoldDB" id="A2EVQ9"/>
<evidence type="ECO:0000313" key="2">
    <source>
        <dbReference type="EMBL" id="EAY03269.1"/>
    </source>
</evidence>
<organism evidence="2 3">
    <name type="scientific">Trichomonas vaginalis (strain ATCC PRA-98 / G3)</name>
    <dbReference type="NCBI Taxonomy" id="412133"/>
    <lineage>
        <taxon>Eukaryota</taxon>
        <taxon>Metamonada</taxon>
        <taxon>Parabasalia</taxon>
        <taxon>Trichomonadida</taxon>
        <taxon>Trichomonadidae</taxon>
        <taxon>Trichomonas</taxon>
    </lineage>
</organism>
<dbReference type="Proteomes" id="UP000001542">
    <property type="component" value="Unassembled WGS sequence"/>
</dbReference>
<keyword evidence="3" id="KW-1185">Reference proteome</keyword>
<dbReference type="Pfam" id="PF04003">
    <property type="entry name" value="Utp12"/>
    <property type="match status" value="1"/>
</dbReference>
<reference evidence="2" key="1">
    <citation type="submission" date="2006-10" db="EMBL/GenBank/DDBJ databases">
        <authorList>
            <person name="Amadeo P."/>
            <person name="Zhao Q."/>
            <person name="Wortman J."/>
            <person name="Fraser-Liggett C."/>
            <person name="Carlton J."/>
        </authorList>
    </citation>
    <scope>NUCLEOTIDE SEQUENCE</scope>
    <source>
        <strain evidence="2">G3</strain>
    </source>
</reference>
<protein>
    <recommendedName>
        <fullName evidence="1">Small-subunit processome Utp12 domain-containing protein</fullName>
    </recommendedName>
</protein>